<organism evidence="3 4">
    <name type="scientific">Rehmannia glutinosa</name>
    <name type="common">Chinese foxglove</name>
    <dbReference type="NCBI Taxonomy" id="99300"/>
    <lineage>
        <taxon>Eukaryota</taxon>
        <taxon>Viridiplantae</taxon>
        <taxon>Streptophyta</taxon>
        <taxon>Embryophyta</taxon>
        <taxon>Tracheophyta</taxon>
        <taxon>Spermatophyta</taxon>
        <taxon>Magnoliopsida</taxon>
        <taxon>eudicotyledons</taxon>
        <taxon>Gunneridae</taxon>
        <taxon>Pentapetalae</taxon>
        <taxon>asterids</taxon>
        <taxon>lamiids</taxon>
        <taxon>Lamiales</taxon>
        <taxon>Orobanchaceae</taxon>
        <taxon>Rehmannieae</taxon>
        <taxon>Rehmannia</taxon>
    </lineage>
</organism>
<comment type="caution">
    <text evidence="3">The sequence shown here is derived from an EMBL/GenBank/DDBJ whole genome shotgun (WGS) entry which is preliminary data.</text>
</comment>
<keyword evidence="4" id="KW-1185">Reference proteome</keyword>
<dbReference type="PANTHER" id="PTHR34057:SF10">
    <property type="entry name" value="TRANSPOSASE, PTTA_EN_SPM, PLANT"/>
    <property type="match status" value="1"/>
</dbReference>
<dbReference type="EMBL" id="JABTTQ020000013">
    <property type="protein sequence ID" value="KAK6142981.1"/>
    <property type="molecule type" value="Genomic_DNA"/>
</dbReference>
<reference evidence="3 4" key="1">
    <citation type="journal article" date="2021" name="Comput. Struct. Biotechnol. J.">
        <title>De novo genome assembly of the potent medicinal plant Rehmannia glutinosa using nanopore technology.</title>
        <authorList>
            <person name="Ma L."/>
            <person name="Dong C."/>
            <person name="Song C."/>
            <person name="Wang X."/>
            <person name="Zheng X."/>
            <person name="Niu Y."/>
            <person name="Chen S."/>
            <person name="Feng W."/>
        </authorList>
    </citation>
    <scope>NUCLEOTIDE SEQUENCE [LARGE SCALE GENOMIC DNA]</scope>
    <source>
        <strain evidence="3">DH-2019</strain>
    </source>
</reference>
<evidence type="ECO:0000313" key="4">
    <source>
        <dbReference type="Proteomes" id="UP001318860"/>
    </source>
</evidence>
<gene>
    <name evidence="3" type="ORF">DH2020_023329</name>
</gene>
<dbReference type="PANTHER" id="PTHR34057">
    <property type="entry name" value="ELONGATION FACTOR"/>
    <property type="match status" value="1"/>
</dbReference>
<feature type="region of interest" description="Disordered" evidence="2">
    <location>
        <begin position="230"/>
        <end position="264"/>
    </location>
</feature>
<proteinExistence type="predicted"/>
<sequence length="391" mass="44906">MVASIYTGNGIFDKELEEELMKFTTNYEENKMGAKLVEQTEKVHRNGDLEVNILERTKSGGNELVEAECLDTTESSSSFDECDYGDECFDDLGEFEALSALDFDGFFDIYWMRRKKLTTHWRSFIKPLRWRCKWVELQIKKFEAEALKYERELDKYSLRKLVQLEKFALEGPATATQKVDIDDDFWGDDEPSCVEDGNGDDFWKTYFGKIDGLQSQVGKLKSRVDKIMTENAGKFSSPDNPSPPIPDNDLIDSPPSDSDSTNDCDQMPVGTYIAQLIAEYNSSEFLVPESAVPSHEEVVRDANSRTNHVYFADPPRNEEYGVLIDNPRVKEEMNSFDELKIQPIQRPVLAESNLPMNDQQPPKPRSIIKITTPERKKERRRGAARRVRFTI</sequence>
<feature type="coiled-coil region" evidence="1">
    <location>
        <begin position="132"/>
        <end position="159"/>
    </location>
</feature>
<feature type="compositionally biased region" description="Low complexity" evidence="2">
    <location>
        <begin position="247"/>
        <end position="263"/>
    </location>
</feature>
<evidence type="ECO:0000313" key="3">
    <source>
        <dbReference type="EMBL" id="KAK6142981.1"/>
    </source>
</evidence>
<protein>
    <submittedName>
        <fullName evidence="3">Uncharacterized protein</fullName>
    </submittedName>
</protein>
<name>A0ABR0W8M1_REHGL</name>
<evidence type="ECO:0000256" key="1">
    <source>
        <dbReference type="SAM" id="Coils"/>
    </source>
</evidence>
<evidence type="ECO:0000256" key="2">
    <source>
        <dbReference type="SAM" id="MobiDB-lite"/>
    </source>
</evidence>
<accession>A0ABR0W8M1</accession>
<dbReference type="Proteomes" id="UP001318860">
    <property type="component" value="Unassembled WGS sequence"/>
</dbReference>
<keyword evidence="1" id="KW-0175">Coiled coil</keyword>